<reference evidence="2" key="1">
    <citation type="submission" date="2023-08" db="EMBL/GenBank/DDBJ databases">
        <authorList>
            <person name="Chen Y."/>
            <person name="Shah S."/>
            <person name="Dougan E. K."/>
            <person name="Thang M."/>
            <person name="Chan C."/>
        </authorList>
    </citation>
    <scope>NUCLEOTIDE SEQUENCE</scope>
</reference>
<dbReference type="SMART" id="SM00225">
    <property type="entry name" value="BTB"/>
    <property type="match status" value="1"/>
</dbReference>
<dbReference type="InterPro" id="IPR011333">
    <property type="entry name" value="SKP1/BTB/POZ_sf"/>
</dbReference>
<dbReference type="InterPro" id="IPR051481">
    <property type="entry name" value="BTB-POZ/Galectin-3-binding"/>
</dbReference>
<protein>
    <recommendedName>
        <fullName evidence="1">BTB domain-containing protein</fullName>
    </recommendedName>
</protein>
<evidence type="ECO:0000313" key="2">
    <source>
        <dbReference type="EMBL" id="CAJ1407965.1"/>
    </source>
</evidence>
<dbReference type="AlphaFoldDB" id="A0AA36JKN0"/>
<organism evidence="2 3">
    <name type="scientific">Effrenium voratum</name>
    <dbReference type="NCBI Taxonomy" id="2562239"/>
    <lineage>
        <taxon>Eukaryota</taxon>
        <taxon>Sar</taxon>
        <taxon>Alveolata</taxon>
        <taxon>Dinophyceae</taxon>
        <taxon>Suessiales</taxon>
        <taxon>Symbiodiniaceae</taxon>
        <taxon>Effrenium</taxon>
    </lineage>
</organism>
<dbReference type="PANTHER" id="PTHR24410:SF23">
    <property type="entry name" value="BTB DOMAIN-CONTAINING PROTEIN-RELATED"/>
    <property type="match status" value="1"/>
</dbReference>
<dbReference type="PANTHER" id="PTHR24410">
    <property type="entry name" value="HL07962P-RELATED"/>
    <property type="match status" value="1"/>
</dbReference>
<comment type="caution">
    <text evidence="2">The sequence shown here is derived from an EMBL/GenBank/DDBJ whole genome shotgun (WGS) entry which is preliminary data.</text>
</comment>
<feature type="domain" description="BTB" evidence="1">
    <location>
        <begin position="14"/>
        <end position="74"/>
    </location>
</feature>
<dbReference type="SUPFAM" id="SSF54695">
    <property type="entry name" value="POZ domain"/>
    <property type="match status" value="1"/>
</dbReference>
<proteinExistence type="predicted"/>
<name>A0AA36JKN0_9DINO</name>
<accession>A0AA36JKN0</accession>
<dbReference type="CDD" id="cd18186">
    <property type="entry name" value="BTB_POZ_ZBTB_KLHL-like"/>
    <property type="match status" value="1"/>
</dbReference>
<evidence type="ECO:0000259" key="1">
    <source>
        <dbReference type="PROSITE" id="PS50097"/>
    </source>
</evidence>
<gene>
    <name evidence="2" type="ORF">EVOR1521_LOCUS29537</name>
</gene>
<dbReference type="Pfam" id="PF00651">
    <property type="entry name" value="BTB"/>
    <property type="match status" value="1"/>
</dbReference>
<sequence length="256" mass="28493">MAMEAEPKRPRKGPDLKIVVDDGELEVHSVILELASPVFASMLSSAMKEGSGDSIKLPGKYKSELEAFYKALQLCTMEAMTPANAIVLSKWADEYQVEALKQKCDQFLVNQPVDGAALQHAVKYSLEKRRVNCIATMKTNIPKYVDDLQVLTSRECQEDLKELWPAIARAANLPAEIALPPAEHQKSAWPFLATAVKLQLTASELRVKANQLQLLESDLKTWPDRIFHHMPASNQADRKAKNWIISNLAVYGILAA</sequence>
<dbReference type="InterPro" id="IPR000210">
    <property type="entry name" value="BTB/POZ_dom"/>
</dbReference>
<dbReference type="EMBL" id="CAUJNA010003698">
    <property type="protein sequence ID" value="CAJ1407965.1"/>
    <property type="molecule type" value="Genomic_DNA"/>
</dbReference>
<dbReference type="Proteomes" id="UP001178507">
    <property type="component" value="Unassembled WGS sequence"/>
</dbReference>
<dbReference type="Gene3D" id="3.30.710.10">
    <property type="entry name" value="Potassium Channel Kv1.1, Chain A"/>
    <property type="match status" value="1"/>
</dbReference>
<evidence type="ECO:0000313" key="3">
    <source>
        <dbReference type="Proteomes" id="UP001178507"/>
    </source>
</evidence>
<keyword evidence="3" id="KW-1185">Reference proteome</keyword>
<dbReference type="PROSITE" id="PS50097">
    <property type="entry name" value="BTB"/>
    <property type="match status" value="1"/>
</dbReference>